<dbReference type="InterPro" id="IPR021858">
    <property type="entry name" value="Fun_TF"/>
</dbReference>
<keyword evidence="1" id="KW-0479">Metal-binding</keyword>
<evidence type="ECO:0000256" key="1">
    <source>
        <dbReference type="ARBA" id="ARBA00022723"/>
    </source>
</evidence>
<dbReference type="Pfam" id="PF11951">
    <property type="entry name" value="Fungal_trans_2"/>
    <property type="match status" value="1"/>
</dbReference>
<dbReference type="GO" id="GO:0000981">
    <property type="term" value="F:DNA-binding transcription factor activity, RNA polymerase II-specific"/>
    <property type="evidence" value="ECO:0007669"/>
    <property type="project" value="InterPro"/>
</dbReference>
<dbReference type="InterPro" id="IPR052360">
    <property type="entry name" value="Transcr_Regulatory_Proteins"/>
</dbReference>
<evidence type="ECO:0000256" key="3">
    <source>
        <dbReference type="ARBA" id="ARBA00023015"/>
    </source>
</evidence>
<dbReference type="EMBL" id="FJOG01000003">
    <property type="protein sequence ID" value="CZR53271.1"/>
    <property type="molecule type" value="Genomic_DNA"/>
</dbReference>
<dbReference type="PANTHER" id="PTHR36206:SF4">
    <property type="entry name" value="HYPOTHETICAL CONSERVED PROTEIN (EUROFUNG)-RELATED"/>
    <property type="match status" value="1"/>
</dbReference>
<proteinExistence type="predicted"/>
<dbReference type="Proteomes" id="UP000184330">
    <property type="component" value="Unassembled WGS sequence"/>
</dbReference>
<keyword evidence="2" id="KW-0862">Zinc</keyword>
<dbReference type="CDD" id="cd00067">
    <property type="entry name" value="GAL4"/>
    <property type="match status" value="1"/>
</dbReference>
<dbReference type="SUPFAM" id="SSF57701">
    <property type="entry name" value="Zn2/Cys6 DNA-binding domain"/>
    <property type="match status" value="1"/>
</dbReference>
<feature type="domain" description="Zn(2)-C6 fungal-type" evidence="7">
    <location>
        <begin position="20"/>
        <end position="48"/>
    </location>
</feature>
<dbReference type="PROSITE" id="PS50048">
    <property type="entry name" value="ZN2_CY6_FUNGAL_2"/>
    <property type="match status" value="1"/>
</dbReference>
<evidence type="ECO:0000256" key="6">
    <source>
        <dbReference type="ARBA" id="ARBA00023242"/>
    </source>
</evidence>
<evidence type="ECO:0000256" key="2">
    <source>
        <dbReference type="ARBA" id="ARBA00022833"/>
    </source>
</evidence>
<gene>
    <name evidence="8" type="ORF">PAC_03149</name>
</gene>
<dbReference type="STRING" id="576137.A0A1L7WKI1"/>
<reference evidence="8 9" key="1">
    <citation type="submission" date="2016-03" db="EMBL/GenBank/DDBJ databases">
        <authorList>
            <person name="Ploux O."/>
        </authorList>
    </citation>
    <scope>NUCLEOTIDE SEQUENCE [LARGE SCALE GENOMIC DNA]</scope>
    <source>
        <strain evidence="8 9">UAMH 11012</strain>
    </source>
</reference>
<evidence type="ECO:0000313" key="9">
    <source>
        <dbReference type="Proteomes" id="UP000184330"/>
    </source>
</evidence>
<keyword evidence="6" id="KW-0539">Nucleus</keyword>
<dbReference type="PANTHER" id="PTHR36206">
    <property type="entry name" value="ASPERCRYPTIN BIOSYNTHESIS CLUSTER-SPECIFIC TRANSCRIPTION REGULATOR ATNN-RELATED"/>
    <property type="match status" value="1"/>
</dbReference>
<dbReference type="GO" id="GO:0008270">
    <property type="term" value="F:zinc ion binding"/>
    <property type="evidence" value="ECO:0007669"/>
    <property type="project" value="InterPro"/>
</dbReference>
<dbReference type="AlphaFoldDB" id="A0A1L7WKI1"/>
<protein>
    <recommendedName>
        <fullName evidence="7">Zn(2)-C6 fungal-type domain-containing protein</fullName>
    </recommendedName>
</protein>
<keyword evidence="3" id="KW-0805">Transcription regulation</keyword>
<dbReference type="PROSITE" id="PS00463">
    <property type="entry name" value="ZN2_CY6_FUNGAL_1"/>
    <property type="match status" value="1"/>
</dbReference>
<name>A0A1L7WKI1_9HELO</name>
<evidence type="ECO:0000256" key="5">
    <source>
        <dbReference type="ARBA" id="ARBA00023163"/>
    </source>
</evidence>
<organism evidence="8 9">
    <name type="scientific">Phialocephala subalpina</name>
    <dbReference type="NCBI Taxonomy" id="576137"/>
    <lineage>
        <taxon>Eukaryota</taxon>
        <taxon>Fungi</taxon>
        <taxon>Dikarya</taxon>
        <taxon>Ascomycota</taxon>
        <taxon>Pezizomycotina</taxon>
        <taxon>Leotiomycetes</taxon>
        <taxon>Helotiales</taxon>
        <taxon>Mollisiaceae</taxon>
        <taxon>Phialocephala</taxon>
        <taxon>Phialocephala fortinii species complex</taxon>
    </lineage>
</organism>
<keyword evidence="9" id="KW-1185">Reference proteome</keyword>
<dbReference type="Pfam" id="PF00172">
    <property type="entry name" value="Zn_clus"/>
    <property type="match status" value="1"/>
</dbReference>
<accession>A0A1L7WKI1</accession>
<evidence type="ECO:0000256" key="4">
    <source>
        <dbReference type="ARBA" id="ARBA00023125"/>
    </source>
</evidence>
<dbReference type="InterPro" id="IPR001138">
    <property type="entry name" value="Zn2Cys6_DnaBD"/>
</dbReference>
<dbReference type="Gene3D" id="4.10.240.10">
    <property type="entry name" value="Zn(2)-C6 fungal-type DNA-binding domain"/>
    <property type="match status" value="1"/>
</dbReference>
<dbReference type="OrthoDB" id="2593732at2759"/>
<dbReference type="SMART" id="SM00066">
    <property type="entry name" value="GAL4"/>
    <property type="match status" value="1"/>
</dbReference>
<evidence type="ECO:0000259" key="7">
    <source>
        <dbReference type="PROSITE" id="PS50048"/>
    </source>
</evidence>
<dbReference type="GO" id="GO:0003677">
    <property type="term" value="F:DNA binding"/>
    <property type="evidence" value="ECO:0007669"/>
    <property type="project" value="UniProtKB-KW"/>
</dbReference>
<dbReference type="InterPro" id="IPR036864">
    <property type="entry name" value="Zn2-C6_fun-type_DNA-bd_sf"/>
</dbReference>
<sequence length="545" mass="62357">MSTPSTSKPKRRGLPKTKSGCRTCKVRRVKCGEEKPKCHRCIKFGIACDGYGPLPNASKTMIKKIQPLLPKGTDRRPSLSVLQFEPPQSLFSTEQDHRYFEVFCSKTAFEILPAFDSSNLREVLLQACVSEPSIRHAVVALGALDLTAESLQDFEKLSLDDQNENPNQHHQNALRRYTTAIKEMRIASAEGEQDFRITLLTCFVILCFEAWNGNQDLAVRQIQTGLRLVQAWREEMLTDQKRQTITDDELMKTFSKLDVQAISFAEESTSERHALAVNGEQELLDDMPASFSTIREAEMHESALLRQSMRFLAIQVPLPKPHPPKRAFPVNGWWRLQDPRAVSIQQTIVTGISNWVVAFEPLWTRLKTENADEKSLLIASMLRLHMEACFIALLSVCSFSEEIFDEYNVTFSEMVDLATFTLQIMDQNRSKKPKFSFDSHVVIPLHMVAHKCRDRTIRRRAIELLMENPRREGVWDSTLGAKIGGWAMAIEEEFCDEEGKVPEWARIHGVVFERDQERRSALLTCEQRTSADSEEVVVRRKIVNW</sequence>
<keyword evidence="5" id="KW-0804">Transcription</keyword>
<keyword evidence="4" id="KW-0238">DNA-binding</keyword>
<evidence type="ECO:0000313" key="8">
    <source>
        <dbReference type="EMBL" id="CZR53271.1"/>
    </source>
</evidence>